<comment type="caution">
    <text evidence="2">The sequence shown here is derived from an EMBL/GenBank/DDBJ whole genome shotgun (WGS) entry which is preliminary data.</text>
</comment>
<keyword evidence="3" id="KW-1185">Reference proteome</keyword>
<evidence type="ECO:0000256" key="1">
    <source>
        <dbReference type="SAM" id="Phobius"/>
    </source>
</evidence>
<protein>
    <recommendedName>
        <fullName evidence="4">Cell division protein FtsX</fullName>
    </recommendedName>
</protein>
<feature type="transmembrane region" description="Helical" evidence="1">
    <location>
        <begin position="21"/>
        <end position="41"/>
    </location>
</feature>
<dbReference type="RefSeq" id="WP_204784589.1">
    <property type="nucleotide sequence ID" value="NZ_CALVGD010000016.1"/>
</dbReference>
<gene>
    <name evidence="2" type="ORF">H5975_01530</name>
</gene>
<sequence>MPSRMEYRKQTNQPHNASKHWLTTLLGVLASVVLFICALAQTTVLNERYMTNEIINSSVSSQIKSDVNSSLSSYGIDTNVINDQQTRKILKQVIHQVYEGKNVHISVDNIINDNESKLSETLSGYGVPSSVITQLPTGSINDQISSIINSRLNNDEIQELETGIKIARVSTLIGLVISVVILLLIVIRNLFSRTIIRDFRWITLIGGGIAAGILIMTKPVVQSYAQDFASFANVIHEISTNILKIGWQMVMVDIVVAVILFIISFFLRRRRS</sequence>
<evidence type="ECO:0000313" key="2">
    <source>
        <dbReference type="EMBL" id="MBM6940179.1"/>
    </source>
</evidence>
<accession>A0ABS2GYG8</accession>
<keyword evidence="1" id="KW-1133">Transmembrane helix</keyword>
<reference evidence="2 3" key="1">
    <citation type="journal article" date="2021" name="Sci. Rep.">
        <title>The distribution of antibiotic resistance genes in chicken gut microbiota commensals.</title>
        <authorList>
            <person name="Juricova H."/>
            <person name="Matiasovicova J."/>
            <person name="Kubasova T."/>
            <person name="Cejkova D."/>
            <person name="Rychlik I."/>
        </authorList>
    </citation>
    <scope>NUCLEOTIDE SEQUENCE [LARGE SCALE GENOMIC DNA]</scope>
    <source>
        <strain evidence="2 3">An574</strain>
    </source>
</reference>
<keyword evidence="1" id="KW-0812">Transmembrane</keyword>
<proteinExistence type="predicted"/>
<keyword evidence="1" id="KW-0472">Membrane</keyword>
<dbReference type="Proteomes" id="UP000785625">
    <property type="component" value="Unassembled WGS sequence"/>
</dbReference>
<feature type="transmembrane region" description="Helical" evidence="1">
    <location>
        <begin position="166"/>
        <end position="187"/>
    </location>
</feature>
<evidence type="ECO:0008006" key="4">
    <source>
        <dbReference type="Google" id="ProtNLM"/>
    </source>
</evidence>
<organism evidence="2 3">
    <name type="scientific">Limosilactobacillus coleohominis</name>
    <dbReference type="NCBI Taxonomy" id="181675"/>
    <lineage>
        <taxon>Bacteria</taxon>
        <taxon>Bacillati</taxon>
        <taxon>Bacillota</taxon>
        <taxon>Bacilli</taxon>
        <taxon>Lactobacillales</taxon>
        <taxon>Lactobacillaceae</taxon>
        <taxon>Limosilactobacillus</taxon>
    </lineage>
</organism>
<feature type="transmembrane region" description="Helical" evidence="1">
    <location>
        <begin position="245"/>
        <end position="267"/>
    </location>
</feature>
<feature type="transmembrane region" description="Helical" evidence="1">
    <location>
        <begin position="199"/>
        <end position="217"/>
    </location>
</feature>
<evidence type="ECO:0000313" key="3">
    <source>
        <dbReference type="Proteomes" id="UP000785625"/>
    </source>
</evidence>
<dbReference type="EMBL" id="JACJKU010000008">
    <property type="protein sequence ID" value="MBM6940179.1"/>
    <property type="molecule type" value="Genomic_DNA"/>
</dbReference>
<name>A0ABS2GYG8_9LACO</name>